<dbReference type="AlphaFoldDB" id="A0A4R8LVN2"/>
<dbReference type="InterPro" id="IPR036390">
    <property type="entry name" value="WH_DNA-bd_sf"/>
</dbReference>
<dbReference type="InterPro" id="IPR036388">
    <property type="entry name" value="WH-like_DNA-bd_sf"/>
</dbReference>
<dbReference type="EMBL" id="SORE01000008">
    <property type="protein sequence ID" value="TDY50895.1"/>
    <property type="molecule type" value="Genomic_DNA"/>
</dbReference>
<dbReference type="Pfam" id="PF07729">
    <property type="entry name" value="FCD"/>
    <property type="match status" value="1"/>
</dbReference>
<dbReference type="InterPro" id="IPR000524">
    <property type="entry name" value="Tscrpt_reg_HTH_GntR"/>
</dbReference>
<feature type="region of interest" description="Disordered" evidence="4">
    <location>
        <begin position="216"/>
        <end position="253"/>
    </location>
</feature>
<dbReference type="Gene3D" id="1.20.120.530">
    <property type="entry name" value="GntR ligand-binding domain-like"/>
    <property type="match status" value="1"/>
</dbReference>
<accession>A0A4R8LVN2</accession>
<evidence type="ECO:0000256" key="4">
    <source>
        <dbReference type="SAM" id="MobiDB-lite"/>
    </source>
</evidence>
<dbReference type="GO" id="GO:0003700">
    <property type="term" value="F:DNA-binding transcription factor activity"/>
    <property type="evidence" value="ECO:0007669"/>
    <property type="project" value="InterPro"/>
</dbReference>
<dbReference type="Pfam" id="PF00392">
    <property type="entry name" value="GntR"/>
    <property type="match status" value="1"/>
</dbReference>
<keyword evidence="2" id="KW-0238">DNA-binding</keyword>
<feature type="compositionally biased region" description="Basic and acidic residues" evidence="4">
    <location>
        <begin position="225"/>
        <end position="253"/>
    </location>
</feature>
<dbReference type="CDD" id="cd07377">
    <property type="entry name" value="WHTH_GntR"/>
    <property type="match status" value="1"/>
</dbReference>
<dbReference type="PANTHER" id="PTHR43537">
    <property type="entry name" value="TRANSCRIPTIONAL REGULATOR, GNTR FAMILY"/>
    <property type="match status" value="1"/>
</dbReference>
<dbReference type="InterPro" id="IPR011711">
    <property type="entry name" value="GntR_C"/>
</dbReference>
<feature type="domain" description="HTH gntR-type" evidence="5">
    <location>
        <begin position="6"/>
        <end position="73"/>
    </location>
</feature>
<evidence type="ECO:0000259" key="5">
    <source>
        <dbReference type="PROSITE" id="PS50949"/>
    </source>
</evidence>
<dbReference type="SMART" id="SM00345">
    <property type="entry name" value="HTH_GNTR"/>
    <property type="match status" value="1"/>
</dbReference>
<organism evidence="6 7">
    <name type="scientific">Paraburkholderia rhizosphaerae</name>
    <dbReference type="NCBI Taxonomy" id="480658"/>
    <lineage>
        <taxon>Bacteria</taxon>
        <taxon>Pseudomonadati</taxon>
        <taxon>Pseudomonadota</taxon>
        <taxon>Betaproteobacteria</taxon>
        <taxon>Burkholderiales</taxon>
        <taxon>Burkholderiaceae</taxon>
        <taxon>Paraburkholderia</taxon>
    </lineage>
</organism>
<dbReference type="Proteomes" id="UP000295509">
    <property type="component" value="Unassembled WGS sequence"/>
</dbReference>
<evidence type="ECO:0000256" key="1">
    <source>
        <dbReference type="ARBA" id="ARBA00023015"/>
    </source>
</evidence>
<dbReference type="InterPro" id="IPR008920">
    <property type="entry name" value="TF_FadR/GntR_C"/>
</dbReference>
<evidence type="ECO:0000256" key="3">
    <source>
        <dbReference type="ARBA" id="ARBA00023163"/>
    </source>
</evidence>
<keyword evidence="7" id="KW-1185">Reference proteome</keyword>
<dbReference type="PANTHER" id="PTHR43537:SF49">
    <property type="entry name" value="TRANSCRIPTIONAL REGULATORY PROTEIN"/>
    <property type="match status" value="1"/>
</dbReference>
<evidence type="ECO:0000256" key="2">
    <source>
        <dbReference type="ARBA" id="ARBA00023125"/>
    </source>
</evidence>
<proteinExistence type="predicted"/>
<gene>
    <name evidence="6" type="ORF">BX592_108132</name>
</gene>
<keyword evidence="1" id="KW-0805">Transcription regulation</keyword>
<name>A0A4R8LVN2_9BURK</name>
<dbReference type="OrthoDB" id="8903404at2"/>
<evidence type="ECO:0000313" key="7">
    <source>
        <dbReference type="Proteomes" id="UP000295509"/>
    </source>
</evidence>
<evidence type="ECO:0000313" key="6">
    <source>
        <dbReference type="EMBL" id="TDY50895.1"/>
    </source>
</evidence>
<reference evidence="6 7" key="1">
    <citation type="submission" date="2019-03" db="EMBL/GenBank/DDBJ databases">
        <title>Genomic Encyclopedia of Type Strains, Phase III (KMG-III): the genomes of soil and plant-associated and newly described type strains.</title>
        <authorList>
            <person name="Whitman W."/>
        </authorList>
    </citation>
    <scope>NUCLEOTIDE SEQUENCE [LARGE SCALE GENOMIC DNA]</scope>
    <source>
        <strain evidence="6 7">LMG 29544</strain>
    </source>
</reference>
<dbReference type="Gene3D" id="1.10.10.10">
    <property type="entry name" value="Winged helix-like DNA-binding domain superfamily/Winged helix DNA-binding domain"/>
    <property type="match status" value="1"/>
</dbReference>
<dbReference type="PROSITE" id="PS50949">
    <property type="entry name" value="HTH_GNTR"/>
    <property type="match status" value="1"/>
</dbReference>
<sequence length="253" mass="28938">MVTRTDTQAAQLVEGIKTDIIIGRLRPHQRLVEEEISAQFGVSRHVLRAALVQLEGMGLVTRRPNRGVIVRDFSLTQVEQIYEVRIILQREAAQRLPMPAEPEALAELEAIHAEYCRELDAGNLLQVNVLNDAFHRRIWATCPNQYLAETIEKLWVETTGIRWYGVGDPQLLSHSREHHATMIEQLRTGDRDGFVKLAVDHIVPPLDAFRRAHRTSASFMAPSQPERRPDETHLRDSRAGKQPAPEKRLPRHR</sequence>
<dbReference type="GO" id="GO:0003677">
    <property type="term" value="F:DNA binding"/>
    <property type="evidence" value="ECO:0007669"/>
    <property type="project" value="UniProtKB-KW"/>
</dbReference>
<comment type="caution">
    <text evidence="6">The sequence shown here is derived from an EMBL/GenBank/DDBJ whole genome shotgun (WGS) entry which is preliminary data.</text>
</comment>
<dbReference type="SMART" id="SM00895">
    <property type="entry name" value="FCD"/>
    <property type="match status" value="1"/>
</dbReference>
<dbReference type="SUPFAM" id="SSF48008">
    <property type="entry name" value="GntR ligand-binding domain-like"/>
    <property type="match status" value="1"/>
</dbReference>
<dbReference type="SUPFAM" id="SSF46785">
    <property type="entry name" value="Winged helix' DNA-binding domain"/>
    <property type="match status" value="1"/>
</dbReference>
<protein>
    <submittedName>
        <fullName evidence="6">GntR family transcriptional regulator</fullName>
    </submittedName>
</protein>
<keyword evidence="3" id="KW-0804">Transcription</keyword>